<organism evidence="4 5">
    <name type="scientific">Nocardioides guangzhouensis</name>
    <dbReference type="NCBI Taxonomy" id="2497878"/>
    <lineage>
        <taxon>Bacteria</taxon>
        <taxon>Bacillati</taxon>
        <taxon>Actinomycetota</taxon>
        <taxon>Actinomycetes</taxon>
        <taxon>Propionibacteriales</taxon>
        <taxon>Nocardioidaceae</taxon>
        <taxon>Nocardioides</taxon>
    </lineage>
</organism>
<dbReference type="Pfam" id="PF00722">
    <property type="entry name" value="Glyco_hydro_16"/>
    <property type="match status" value="1"/>
</dbReference>
<dbReference type="PANTHER" id="PTHR10963:SF60">
    <property type="entry name" value="GRAM-NEGATIVE BACTERIA-BINDING PROTEIN 1-RELATED"/>
    <property type="match status" value="1"/>
</dbReference>
<name>A0A4Q4Z653_9ACTN</name>
<keyword evidence="2" id="KW-0732">Signal</keyword>
<sequence>MSASRVRSALAALVLGSALTAACTSNDSGSPGRQGGDRAVANRPTPRFVGLKAHPQIAQPGLRPAPAAEALTALTAVSRPPQKGRKLVLERQVGGSWERVDAVRQGREGRAEFTAPYSIEGEPVVYRATVVGQGGHPSLSSKPQASDRWGEPDFSDEFDGNALDDTWSNRLQGYLPDSHRACSKADDRAVGVSGGTVKLSVLLDPDRVGDRCASDEGNFAYRLNGHISTEQSRSFLYGYFAARVKFQHRRGQHGAFWLQVKSRAATTGPATQTGSEVDVIEWFGHKHPSGGLTSFVYDYPTEAGRKTGGFVRKPERFGDDWASTFHVFSVEWTPRKYVFRIDGQRSYQTDRGVSGRPEFMILSLLSSDYEIPHLGKDSRLPQTMAVDWVRHWPLSHSGVAPPVGQGS</sequence>
<evidence type="ECO:0000259" key="3">
    <source>
        <dbReference type="PROSITE" id="PS51762"/>
    </source>
</evidence>
<dbReference type="EMBL" id="SDKM01000036">
    <property type="protein sequence ID" value="RYP83162.1"/>
    <property type="molecule type" value="Genomic_DNA"/>
</dbReference>
<dbReference type="AlphaFoldDB" id="A0A4Q4Z653"/>
<evidence type="ECO:0000313" key="4">
    <source>
        <dbReference type="EMBL" id="RYP83162.1"/>
    </source>
</evidence>
<dbReference type="InterPro" id="IPR050546">
    <property type="entry name" value="Glycosyl_Hydrlase_16"/>
</dbReference>
<dbReference type="InterPro" id="IPR013320">
    <property type="entry name" value="ConA-like_dom_sf"/>
</dbReference>
<protein>
    <submittedName>
        <fullName evidence="4">Glycosyl hydrolase family protein</fullName>
    </submittedName>
</protein>
<dbReference type="PROSITE" id="PS51257">
    <property type="entry name" value="PROKAR_LIPOPROTEIN"/>
    <property type="match status" value="1"/>
</dbReference>
<evidence type="ECO:0000256" key="2">
    <source>
        <dbReference type="SAM" id="SignalP"/>
    </source>
</evidence>
<feature type="domain" description="GH16" evidence="3">
    <location>
        <begin position="137"/>
        <end position="397"/>
    </location>
</feature>
<evidence type="ECO:0000256" key="1">
    <source>
        <dbReference type="SAM" id="MobiDB-lite"/>
    </source>
</evidence>
<accession>A0A4Q4Z653</accession>
<feature type="region of interest" description="Disordered" evidence="1">
    <location>
        <begin position="23"/>
        <end position="43"/>
    </location>
</feature>
<keyword evidence="5" id="KW-1185">Reference proteome</keyword>
<dbReference type="PANTHER" id="PTHR10963">
    <property type="entry name" value="GLYCOSYL HYDROLASE-RELATED"/>
    <property type="match status" value="1"/>
</dbReference>
<feature type="signal peptide" evidence="2">
    <location>
        <begin position="1"/>
        <end position="21"/>
    </location>
</feature>
<reference evidence="4 5" key="1">
    <citation type="submission" date="2019-01" db="EMBL/GenBank/DDBJ databases">
        <title>Nocardioides guangzhouensis sp. nov., an actinobacterium isolated from soil.</title>
        <authorList>
            <person name="Fu Y."/>
            <person name="Cai Y."/>
            <person name="Lin Z."/>
            <person name="Chen P."/>
        </authorList>
    </citation>
    <scope>NUCLEOTIDE SEQUENCE [LARGE SCALE GENOMIC DNA]</scope>
    <source>
        <strain evidence="4 5">130</strain>
    </source>
</reference>
<feature type="chain" id="PRO_5039305461" evidence="2">
    <location>
        <begin position="22"/>
        <end position="407"/>
    </location>
</feature>
<dbReference type="SUPFAM" id="SSF49899">
    <property type="entry name" value="Concanavalin A-like lectins/glucanases"/>
    <property type="match status" value="1"/>
</dbReference>
<dbReference type="Gene3D" id="2.60.120.200">
    <property type="match status" value="1"/>
</dbReference>
<dbReference type="GO" id="GO:0005975">
    <property type="term" value="P:carbohydrate metabolic process"/>
    <property type="evidence" value="ECO:0007669"/>
    <property type="project" value="InterPro"/>
</dbReference>
<dbReference type="OrthoDB" id="9809583at2"/>
<proteinExistence type="predicted"/>
<dbReference type="Proteomes" id="UP000295198">
    <property type="component" value="Unassembled WGS sequence"/>
</dbReference>
<comment type="caution">
    <text evidence="4">The sequence shown here is derived from an EMBL/GenBank/DDBJ whole genome shotgun (WGS) entry which is preliminary data.</text>
</comment>
<dbReference type="CDD" id="cd00413">
    <property type="entry name" value="Glyco_hydrolase_16"/>
    <property type="match status" value="1"/>
</dbReference>
<evidence type="ECO:0000313" key="5">
    <source>
        <dbReference type="Proteomes" id="UP000295198"/>
    </source>
</evidence>
<dbReference type="PROSITE" id="PS51762">
    <property type="entry name" value="GH16_2"/>
    <property type="match status" value="1"/>
</dbReference>
<dbReference type="InterPro" id="IPR000757">
    <property type="entry name" value="Beta-glucanase-like"/>
</dbReference>
<gene>
    <name evidence="4" type="ORF">EKO23_19720</name>
</gene>
<keyword evidence="4" id="KW-0378">Hydrolase</keyword>
<dbReference type="GO" id="GO:0004553">
    <property type="term" value="F:hydrolase activity, hydrolyzing O-glycosyl compounds"/>
    <property type="evidence" value="ECO:0007669"/>
    <property type="project" value="InterPro"/>
</dbReference>